<dbReference type="InterPro" id="IPR029526">
    <property type="entry name" value="PGBD"/>
</dbReference>
<protein>
    <recommendedName>
        <fullName evidence="3">PiggyBac transposable element-derived protein domain-containing protein</fullName>
    </recommendedName>
</protein>
<organism evidence="4 5">
    <name type="scientific">Ignelater luminosus</name>
    <name type="common">Cucubano</name>
    <name type="synonym">Pyrophorus luminosus</name>
    <dbReference type="NCBI Taxonomy" id="2038154"/>
    <lineage>
        <taxon>Eukaryota</taxon>
        <taxon>Metazoa</taxon>
        <taxon>Ecdysozoa</taxon>
        <taxon>Arthropoda</taxon>
        <taxon>Hexapoda</taxon>
        <taxon>Insecta</taxon>
        <taxon>Pterygota</taxon>
        <taxon>Neoptera</taxon>
        <taxon>Endopterygota</taxon>
        <taxon>Coleoptera</taxon>
        <taxon>Polyphaga</taxon>
        <taxon>Elateriformia</taxon>
        <taxon>Elateroidea</taxon>
        <taxon>Elateridae</taxon>
        <taxon>Agrypninae</taxon>
        <taxon>Pyrophorini</taxon>
        <taxon>Ignelater</taxon>
    </lineage>
</organism>
<feature type="domain" description="PiggyBac transposable element-derived protein" evidence="3">
    <location>
        <begin position="217"/>
        <end position="273"/>
    </location>
</feature>
<dbReference type="Pfam" id="PF13843">
    <property type="entry name" value="DDE_Tnp_1_7"/>
    <property type="match status" value="3"/>
</dbReference>
<dbReference type="EMBL" id="VTPC01005375">
    <property type="protein sequence ID" value="KAF2896111.1"/>
    <property type="molecule type" value="Genomic_DNA"/>
</dbReference>
<accession>A0A8K0D2R4</accession>
<gene>
    <name evidence="4" type="ORF">ILUMI_10064</name>
</gene>
<dbReference type="PANTHER" id="PTHR47272:SF1">
    <property type="entry name" value="PIGGYBAC TRANSPOSABLE ELEMENT-DERIVED PROTEIN 3-LIKE"/>
    <property type="match status" value="1"/>
</dbReference>
<feature type="region of interest" description="Disordered" evidence="1">
    <location>
        <begin position="1"/>
        <end position="47"/>
    </location>
</feature>
<keyword evidence="2" id="KW-0812">Transmembrane</keyword>
<sequence length="491" mass="57427">MRQEIGMEEKEEETNHTPVKASNKENPGRQEKDTPDGYSPVLPHRTYKTQDPTVRSVKFLPKVSSGALAKNAWFLYYQIIFIMAIQAIIEKISKGPGAHKFFAPPVDSEDEYLSDSDSNSKDLEPDSELDADSAKSTPIWQDVEEDDVDLWQAVDYFKIFFSDNQLEHIVKQSNLYCVQQNPNKALDRTVAKLEQFIGVTMSIFDLHRTRNYWTEKFRLSQERHADDFDRLYKIRPLLDRLVSKFQSIPLQGQMFCIDEQIIPFKEKSTLKCYMFMVCIIYNFDVYTGKIVPKPYHLDIRASENIVRQLPNIPSNQKLYKRGIDAIGTIRLPRFPGCTFTSDADLKKKSRRRYEEKESAIENANMRTIKWFDNRGVILATTFSSAEPLPETERWDKEEKKKVAIQEPYAVNIYNKFMGGVDLLDRLIAYYRIHVRLKKYYMTFFTDLITINTWNWHRKDCKTAQCSKNKPKDQLYFKTSAAKSLYLLEKST</sequence>
<feature type="compositionally biased region" description="Basic and acidic residues" evidence="1">
    <location>
        <begin position="22"/>
        <end position="35"/>
    </location>
</feature>
<keyword evidence="2" id="KW-1133">Transmembrane helix</keyword>
<evidence type="ECO:0000259" key="3">
    <source>
        <dbReference type="Pfam" id="PF13843"/>
    </source>
</evidence>
<keyword evidence="5" id="KW-1185">Reference proteome</keyword>
<feature type="transmembrane region" description="Helical" evidence="2">
    <location>
        <begin position="72"/>
        <end position="89"/>
    </location>
</feature>
<feature type="region of interest" description="Disordered" evidence="1">
    <location>
        <begin position="106"/>
        <end position="136"/>
    </location>
</feature>
<evidence type="ECO:0000313" key="4">
    <source>
        <dbReference type="EMBL" id="KAF2896111.1"/>
    </source>
</evidence>
<keyword evidence="2" id="KW-0472">Membrane</keyword>
<comment type="caution">
    <text evidence="4">The sequence shown here is derived from an EMBL/GenBank/DDBJ whole genome shotgun (WGS) entry which is preliminary data.</text>
</comment>
<evidence type="ECO:0000256" key="2">
    <source>
        <dbReference type="SAM" id="Phobius"/>
    </source>
</evidence>
<name>A0A8K0D2R4_IGNLU</name>
<evidence type="ECO:0000256" key="1">
    <source>
        <dbReference type="SAM" id="MobiDB-lite"/>
    </source>
</evidence>
<dbReference type="AlphaFoldDB" id="A0A8K0D2R4"/>
<dbReference type="OrthoDB" id="6773491at2759"/>
<proteinExistence type="predicted"/>
<evidence type="ECO:0000313" key="5">
    <source>
        <dbReference type="Proteomes" id="UP000801492"/>
    </source>
</evidence>
<feature type="domain" description="PiggyBac transposable element-derived protein" evidence="3">
    <location>
        <begin position="316"/>
        <end position="454"/>
    </location>
</feature>
<dbReference type="PANTHER" id="PTHR47272">
    <property type="entry name" value="DDE_TNP_1_7 DOMAIN-CONTAINING PROTEIN"/>
    <property type="match status" value="1"/>
</dbReference>
<feature type="domain" description="PiggyBac transposable element-derived protein" evidence="3">
    <location>
        <begin position="153"/>
        <end position="216"/>
    </location>
</feature>
<reference evidence="4" key="1">
    <citation type="submission" date="2019-08" db="EMBL/GenBank/DDBJ databases">
        <title>The genome of the North American firefly Photinus pyralis.</title>
        <authorList>
            <consortium name="Photinus pyralis genome working group"/>
            <person name="Fallon T.R."/>
            <person name="Sander Lower S.E."/>
            <person name="Weng J.-K."/>
        </authorList>
    </citation>
    <scope>NUCLEOTIDE SEQUENCE</scope>
    <source>
        <strain evidence="4">TRF0915ILg1</strain>
        <tissue evidence="4">Whole body</tissue>
    </source>
</reference>
<dbReference type="Proteomes" id="UP000801492">
    <property type="component" value="Unassembled WGS sequence"/>
</dbReference>